<reference evidence="2 3" key="1">
    <citation type="submission" date="2021-04" db="EMBL/GenBank/DDBJ databases">
        <title>Magnetospirillum sulfuroxidans sp. nov., a facultative chemolithoautotrophic sulfur-oxidizing alphaproteobacterium isolated from freshwater sediment and proposals for Paramagetospirillum gen. nov., and Magnetospirillaceae fam. nov.</title>
        <authorList>
            <person name="Koziaeva V."/>
            <person name="Geelhoed J.S."/>
            <person name="Sorokin D.Y."/>
            <person name="Grouzdev D.S."/>
        </authorList>
    </citation>
    <scope>NUCLEOTIDE SEQUENCE [LARGE SCALE GENOMIC DNA]</scope>
    <source>
        <strain evidence="2 3">J10</strain>
    </source>
</reference>
<dbReference type="InterPro" id="IPR014914">
    <property type="entry name" value="RES_dom"/>
</dbReference>
<proteinExistence type="predicted"/>
<organism evidence="2 3">
    <name type="scientific">Magnetospirillum sulfuroxidans</name>
    <dbReference type="NCBI Taxonomy" id="611300"/>
    <lineage>
        <taxon>Bacteria</taxon>
        <taxon>Pseudomonadati</taxon>
        <taxon>Pseudomonadota</taxon>
        <taxon>Alphaproteobacteria</taxon>
        <taxon>Rhodospirillales</taxon>
        <taxon>Rhodospirillaceae</taxon>
        <taxon>Magnetospirillum</taxon>
    </lineage>
</organism>
<gene>
    <name evidence="2" type="ORF">KEC16_11960</name>
</gene>
<dbReference type="EMBL" id="JAGTUF010000011">
    <property type="protein sequence ID" value="MBR9972430.1"/>
    <property type="molecule type" value="Genomic_DNA"/>
</dbReference>
<evidence type="ECO:0000313" key="3">
    <source>
        <dbReference type="Proteomes" id="UP000680714"/>
    </source>
</evidence>
<dbReference type="RefSeq" id="WP_211549183.1">
    <property type="nucleotide sequence ID" value="NZ_JAGTUF010000011.1"/>
</dbReference>
<accession>A0ABS5IDD6</accession>
<sequence length="122" mass="13671">MSIGHLTFDQLLDDAAVDSDTKEKAVWIDIDNAFSSPVTRSDDAAEYAPTQILAELFRNAGYDAIIYRSQFGETGYNIALFTIEDAAPINCAPYEVTAVEVAFKEAGNRWFSMERQKHRKIT</sequence>
<dbReference type="Proteomes" id="UP000680714">
    <property type="component" value="Unassembled WGS sequence"/>
</dbReference>
<keyword evidence="3" id="KW-1185">Reference proteome</keyword>
<feature type="domain" description="RES" evidence="1">
    <location>
        <begin position="25"/>
        <end position="86"/>
    </location>
</feature>
<comment type="caution">
    <text evidence="2">The sequence shown here is derived from an EMBL/GenBank/DDBJ whole genome shotgun (WGS) entry which is preliminary data.</text>
</comment>
<name>A0ABS5IDD6_9PROT</name>
<evidence type="ECO:0000313" key="2">
    <source>
        <dbReference type="EMBL" id="MBR9972430.1"/>
    </source>
</evidence>
<protein>
    <submittedName>
        <fullName evidence="2">RES family NAD+ phosphorylase</fullName>
    </submittedName>
</protein>
<evidence type="ECO:0000259" key="1">
    <source>
        <dbReference type="Pfam" id="PF08808"/>
    </source>
</evidence>
<dbReference type="Pfam" id="PF08808">
    <property type="entry name" value="RES"/>
    <property type="match status" value="1"/>
</dbReference>